<proteinExistence type="predicted"/>
<accession>A0A6C0CX72</accession>
<name>A0A6C0CX72_9ZZZZ</name>
<organism evidence="1">
    <name type="scientific">viral metagenome</name>
    <dbReference type="NCBI Taxonomy" id="1070528"/>
    <lineage>
        <taxon>unclassified sequences</taxon>
        <taxon>metagenomes</taxon>
        <taxon>organismal metagenomes</taxon>
    </lineage>
</organism>
<dbReference type="EMBL" id="MN739508">
    <property type="protein sequence ID" value="QHT09108.1"/>
    <property type="molecule type" value="Genomic_DNA"/>
</dbReference>
<evidence type="ECO:0000313" key="1">
    <source>
        <dbReference type="EMBL" id="QHT09108.1"/>
    </source>
</evidence>
<protein>
    <submittedName>
        <fullName evidence="1">Uncharacterized protein</fullName>
    </submittedName>
</protein>
<dbReference type="AlphaFoldDB" id="A0A6C0CX72"/>
<sequence>MNQQQKKSDYDVYRLCREMRAMNSRYTNSVKFTNGVIVGKSLLNIDENMKDTTDNYILSFVVDSNNLKNK</sequence>
<reference evidence="1" key="1">
    <citation type="journal article" date="2020" name="Nature">
        <title>Giant virus diversity and host interactions through global metagenomics.</title>
        <authorList>
            <person name="Schulz F."/>
            <person name="Roux S."/>
            <person name="Paez-Espino D."/>
            <person name="Jungbluth S."/>
            <person name="Walsh D.A."/>
            <person name="Denef V.J."/>
            <person name="McMahon K.D."/>
            <person name="Konstantinidis K.T."/>
            <person name="Eloe-Fadrosh E.A."/>
            <person name="Kyrpides N.C."/>
            <person name="Woyke T."/>
        </authorList>
    </citation>
    <scope>NUCLEOTIDE SEQUENCE</scope>
    <source>
        <strain evidence="1">GVMAG-M-3300023110-24</strain>
    </source>
</reference>